<feature type="region of interest" description="Disordered" evidence="1">
    <location>
        <begin position="684"/>
        <end position="822"/>
    </location>
</feature>
<feature type="region of interest" description="Disordered" evidence="1">
    <location>
        <begin position="1025"/>
        <end position="1061"/>
    </location>
</feature>
<feature type="compositionally biased region" description="Polar residues" evidence="1">
    <location>
        <begin position="167"/>
        <end position="185"/>
    </location>
</feature>
<accession>A0ABR4CND9</accession>
<evidence type="ECO:0000313" key="2">
    <source>
        <dbReference type="EMBL" id="KAL2071320.1"/>
    </source>
</evidence>
<feature type="region of interest" description="Disordered" evidence="1">
    <location>
        <begin position="536"/>
        <end position="627"/>
    </location>
</feature>
<evidence type="ECO:0000313" key="3">
    <source>
        <dbReference type="Proteomes" id="UP001595075"/>
    </source>
</evidence>
<feature type="compositionally biased region" description="Polar residues" evidence="1">
    <location>
        <begin position="1111"/>
        <end position="1125"/>
    </location>
</feature>
<feature type="compositionally biased region" description="Polar residues" evidence="1">
    <location>
        <begin position="1045"/>
        <end position="1061"/>
    </location>
</feature>
<gene>
    <name evidence="2" type="ORF">VTL71DRAFT_12555</name>
</gene>
<evidence type="ECO:0000256" key="1">
    <source>
        <dbReference type="SAM" id="MobiDB-lite"/>
    </source>
</evidence>
<feature type="compositionally biased region" description="Low complexity" evidence="1">
    <location>
        <begin position="72"/>
        <end position="82"/>
    </location>
</feature>
<feature type="region of interest" description="Disordered" evidence="1">
    <location>
        <begin position="128"/>
        <end position="201"/>
    </location>
</feature>
<feature type="region of interest" description="Disordered" evidence="1">
    <location>
        <begin position="16"/>
        <end position="36"/>
    </location>
</feature>
<feature type="compositionally biased region" description="Polar residues" evidence="1">
    <location>
        <begin position="83"/>
        <end position="102"/>
    </location>
</feature>
<feature type="compositionally biased region" description="Low complexity" evidence="1">
    <location>
        <begin position="1182"/>
        <end position="1195"/>
    </location>
</feature>
<feature type="compositionally biased region" description="Low complexity" evidence="1">
    <location>
        <begin position="1208"/>
        <end position="1222"/>
    </location>
</feature>
<feature type="compositionally biased region" description="Basic and acidic residues" evidence="1">
    <location>
        <begin position="434"/>
        <end position="445"/>
    </location>
</feature>
<feature type="region of interest" description="Disordered" evidence="1">
    <location>
        <begin position="72"/>
        <end position="103"/>
    </location>
</feature>
<feature type="compositionally biased region" description="Polar residues" evidence="1">
    <location>
        <begin position="577"/>
        <end position="599"/>
    </location>
</feature>
<dbReference type="EMBL" id="JAZHXI010000005">
    <property type="protein sequence ID" value="KAL2071320.1"/>
    <property type="molecule type" value="Genomic_DNA"/>
</dbReference>
<keyword evidence="3" id="KW-1185">Reference proteome</keyword>
<feature type="region of interest" description="Disordered" evidence="1">
    <location>
        <begin position="412"/>
        <end position="499"/>
    </location>
</feature>
<feature type="compositionally biased region" description="Basic and acidic residues" evidence="1">
    <location>
        <begin position="785"/>
        <end position="798"/>
    </location>
</feature>
<organism evidence="2 3">
    <name type="scientific">Oculimacula yallundae</name>
    <dbReference type="NCBI Taxonomy" id="86028"/>
    <lineage>
        <taxon>Eukaryota</taxon>
        <taxon>Fungi</taxon>
        <taxon>Dikarya</taxon>
        <taxon>Ascomycota</taxon>
        <taxon>Pezizomycotina</taxon>
        <taxon>Leotiomycetes</taxon>
        <taxon>Helotiales</taxon>
        <taxon>Ploettnerulaceae</taxon>
        <taxon>Oculimacula</taxon>
    </lineage>
</organism>
<feature type="compositionally biased region" description="Polar residues" evidence="1">
    <location>
        <begin position="1077"/>
        <end position="1091"/>
    </location>
</feature>
<feature type="compositionally biased region" description="Low complexity" evidence="1">
    <location>
        <begin position="21"/>
        <end position="31"/>
    </location>
</feature>
<name>A0ABR4CND9_9HELO</name>
<proteinExistence type="predicted"/>
<feature type="compositionally biased region" description="Low complexity" evidence="1">
    <location>
        <begin position="447"/>
        <end position="463"/>
    </location>
</feature>
<feature type="compositionally biased region" description="Basic and acidic residues" evidence="1">
    <location>
        <begin position="1032"/>
        <end position="1043"/>
    </location>
</feature>
<dbReference type="Proteomes" id="UP001595075">
    <property type="component" value="Unassembled WGS sequence"/>
</dbReference>
<feature type="region of interest" description="Disordered" evidence="1">
    <location>
        <begin position="1166"/>
        <end position="1244"/>
    </location>
</feature>
<reference evidence="2 3" key="1">
    <citation type="journal article" date="2024" name="Commun. Biol.">
        <title>Comparative genomic analysis of thermophilic fungi reveals convergent evolutionary adaptations and gene losses.</title>
        <authorList>
            <person name="Steindorff A.S."/>
            <person name="Aguilar-Pontes M.V."/>
            <person name="Robinson A.J."/>
            <person name="Andreopoulos B."/>
            <person name="LaButti K."/>
            <person name="Kuo A."/>
            <person name="Mondo S."/>
            <person name="Riley R."/>
            <person name="Otillar R."/>
            <person name="Haridas S."/>
            <person name="Lipzen A."/>
            <person name="Grimwood J."/>
            <person name="Schmutz J."/>
            <person name="Clum A."/>
            <person name="Reid I.D."/>
            <person name="Moisan M.C."/>
            <person name="Butler G."/>
            <person name="Nguyen T.T.M."/>
            <person name="Dewar K."/>
            <person name="Conant G."/>
            <person name="Drula E."/>
            <person name="Henrissat B."/>
            <person name="Hansel C."/>
            <person name="Singer S."/>
            <person name="Hutchinson M.I."/>
            <person name="de Vries R.P."/>
            <person name="Natvig D.O."/>
            <person name="Powell A.J."/>
            <person name="Tsang A."/>
            <person name="Grigoriev I.V."/>
        </authorList>
    </citation>
    <scope>NUCLEOTIDE SEQUENCE [LARGE SCALE GENOMIC DNA]</scope>
    <source>
        <strain evidence="2 3">CBS 494.80</strain>
    </source>
</reference>
<feature type="region of interest" description="Disordered" evidence="1">
    <location>
        <begin position="1076"/>
        <end position="1154"/>
    </location>
</feature>
<comment type="caution">
    <text evidence="2">The sequence shown here is derived from an EMBL/GenBank/DDBJ whole genome shotgun (WGS) entry which is preliminary data.</text>
</comment>
<protein>
    <submittedName>
        <fullName evidence="2">Uncharacterized protein</fullName>
    </submittedName>
</protein>
<feature type="compositionally biased region" description="Polar residues" evidence="1">
    <location>
        <begin position="722"/>
        <end position="743"/>
    </location>
</feature>
<sequence>MPTYGPLGTTVSLYTWETGAGEESSGQGESGQTRRVEVERVREDKFNKQGLDFLGPSSVPFFLVNAGQDLFSPASASSSDSDTVTPIDSATKTKRANTTPPQVNAIPAATLLLLESPPTIDLMESDQDTTLSSLNSSLFEPSPRAKEESSSDEAAEDGGAGPGPVNPDNNYSRPTKNSNKPQSSFKPLGLGNKAMSKPITRPKPLKLQIDLSNKSFMPSLITNLPEDICFSVFYNGEFMYSKVFRWSTYNSGQKSESGHPTVSGRRIGTSVEVPWVIKPMSQNEPSSHVSPSVSTAETTWGKISQSLLAEADEWGREGKFDMFRNPVGEYLEYLSKLPIPKKASPLRAPGLNIGVMDVIIGLGRSINHPYKHLQEPQRKLSQGLCGSHNQLFVVPKELSSTRFRQMIATFQIEDNQKKSTQAPRSAQRPGIRRQATDLRAPRELHPSTSQGSSSRSYTQGSRSATIMASMGDSDLTRVENEARSLSTGHDGSIERGQPSSQILALNVPTEVSHFRVPNGFRASAAVNASSVLRKPINQTPLSKSKLPKSIPQKRYRGPTPPPAEAEACDSVYIEPPSHSTRSRTSLGSASSPDAVSPSTPVLRGGQGPVDRTPSLPTQEHRAKARRFTGSATLVSKGNPFGLDGLDDGYYEIRHESMSFSLLSGPPLRQLGSAETNQAFRDINFGLDGTGDAPKSSKRKRDSLEATNSGAVPKSKVPRTNPRGRNTSGGQSQSYAADTKTTGSDMEAVAPVENDGASRLNLPLNQKHGGNTAARKPRQRNPLSARELDSLLEPHKPSVDPDTSFGHSFTDKGFPSRPTRNSTRQKVLAELSPTAQPRVTAAIKDEKILVIKGLRPNELPIKDENMRSYKAAEADSSNLHSMSATPSTEGAVVNISTESILVSDSASRVLRTTKPMGTGAGDIEHESRLNIQLPIDTTIISTSKSKKDNSRLSPTIAAGVRSTLAESESSKSLQEMITGTTGALSSPSAGNTIVVESLYNQELLPKNVEVLDKIVLPSIRHSQELATRQAAEGSKDTEPLRKEVSAASQARTPADTLSISKVQKPSIKMLPVMKFKTSDSTGSHVEPQTPSKKQAKDKPGLTIQPGLANAYRTYSESSTGFKTPTPRSAPLALAQFPDPPRTRASTRALQDSHDSSAIMMPSMIEFTPQKNMTPGNRILNDMSSSPTISSPSQETSNFLHQEYPFDSPTSSRALRSSKKSSTSIVSDLTQSSKQRHLKSESKQPWKPSSICQESVLSYVDETNSEGLPGLMYDKSTGKMCRSTRLEREGIFRTSGILMGVRYVFGLGSETTKSI</sequence>
<feature type="compositionally biased region" description="Polar residues" evidence="1">
    <location>
        <begin position="128"/>
        <end position="139"/>
    </location>
</feature>